<dbReference type="InterPro" id="IPR003369">
    <property type="entry name" value="TatA/B/E"/>
</dbReference>
<evidence type="ECO:0000256" key="1">
    <source>
        <dbReference type="ARBA" id="ARBA00004162"/>
    </source>
</evidence>
<reference evidence="12 13" key="1">
    <citation type="submission" date="2018-07" db="EMBL/GenBank/DDBJ databases">
        <title>Genomic and Epidemiologic Investigation of an Indolent Hospital Outbreak.</title>
        <authorList>
            <person name="Johnson R.C."/>
            <person name="Deming C."/>
            <person name="Conlan S."/>
            <person name="Zellmer C.J."/>
            <person name="Michelin A.V."/>
            <person name="Lee-Lin S."/>
            <person name="Thomas P.J."/>
            <person name="Park M."/>
            <person name="Weingarten R.A."/>
            <person name="Less J."/>
            <person name="Dekker J.P."/>
            <person name="Frank K.M."/>
            <person name="Musser K.A."/>
            <person name="Mcquiston J.R."/>
            <person name="Henderson D.K."/>
            <person name="Lau A.F."/>
            <person name="Palmore T.N."/>
            <person name="Segre J.A."/>
        </authorList>
    </citation>
    <scope>NUCLEOTIDE SEQUENCE [LARGE SCALE GENOMIC DNA]</scope>
    <source>
        <strain evidence="12 13">SK-CDC1_0717</strain>
    </source>
</reference>
<dbReference type="HAMAP" id="MF_00236">
    <property type="entry name" value="TatA_E"/>
    <property type="match status" value="1"/>
</dbReference>
<evidence type="ECO:0000256" key="8">
    <source>
        <dbReference type="ARBA" id="ARBA00023010"/>
    </source>
</evidence>
<dbReference type="EMBL" id="QQYZ01000009">
    <property type="protein sequence ID" value="RSY84602.1"/>
    <property type="molecule type" value="Genomic_DNA"/>
</dbReference>
<evidence type="ECO:0000256" key="10">
    <source>
        <dbReference type="HAMAP-Rule" id="MF_00236"/>
    </source>
</evidence>
<comment type="similarity">
    <text evidence="10">Belongs to the TatA/E family.</text>
</comment>
<evidence type="ECO:0000256" key="7">
    <source>
        <dbReference type="ARBA" id="ARBA00022989"/>
    </source>
</evidence>
<dbReference type="NCBIfam" id="NF001940">
    <property type="entry name" value="PRK00720.1"/>
    <property type="match status" value="1"/>
</dbReference>
<evidence type="ECO:0000256" key="9">
    <source>
        <dbReference type="ARBA" id="ARBA00023136"/>
    </source>
</evidence>
<dbReference type="Gene3D" id="1.20.5.3310">
    <property type="match status" value="1"/>
</dbReference>
<evidence type="ECO:0000256" key="6">
    <source>
        <dbReference type="ARBA" id="ARBA00022927"/>
    </source>
</evidence>
<dbReference type="Proteomes" id="UP000287746">
    <property type="component" value="Unassembled WGS sequence"/>
</dbReference>
<proteinExistence type="inferred from homology"/>
<evidence type="ECO:0000313" key="12">
    <source>
        <dbReference type="EMBL" id="RSY84602.1"/>
    </source>
</evidence>
<dbReference type="Pfam" id="PF02416">
    <property type="entry name" value="TatA_B_E"/>
    <property type="match status" value="1"/>
</dbReference>
<feature type="region of interest" description="Disordered" evidence="11">
    <location>
        <begin position="42"/>
        <end position="84"/>
    </location>
</feature>
<keyword evidence="4" id="KW-0997">Cell inner membrane</keyword>
<name>A0A430G312_9SPHN</name>
<keyword evidence="5 10" id="KW-0812">Transmembrane</keyword>
<keyword evidence="2 10" id="KW-0813">Transport</keyword>
<keyword evidence="6 10" id="KW-0653">Protein transport</keyword>
<evidence type="ECO:0000256" key="4">
    <source>
        <dbReference type="ARBA" id="ARBA00022519"/>
    </source>
</evidence>
<feature type="transmembrane region" description="Helical" evidence="10">
    <location>
        <begin position="6"/>
        <end position="25"/>
    </location>
</feature>
<dbReference type="GO" id="GO:0008320">
    <property type="term" value="F:protein transmembrane transporter activity"/>
    <property type="evidence" value="ECO:0007669"/>
    <property type="project" value="UniProtKB-UniRule"/>
</dbReference>
<comment type="subunit">
    <text evidence="10">The Tat system comprises two distinct complexes: a TatABC complex, containing multiple copies of TatA, TatB and TatC subunits, and a separate TatA complex, containing only TatA subunits. Substrates initially bind to the TatABC complex, which probably triggers association of the separate TatA complex to form the active translocon.</text>
</comment>
<keyword evidence="7 10" id="KW-1133">Transmembrane helix</keyword>
<evidence type="ECO:0000256" key="2">
    <source>
        <dbReference type="ARBA" id="ARBA00022448"/>
    </source>
</evidence>
<accession>A0A430G312</accession>
<gene>
    <name evidence="10" type="primary">tatA</name>
    <name evidence="12" type="ORF">DAH66_10980</name>
</gene>
<sequence length="84" mass="9171">MGGMSLMHWLIVGVLVILLFGGSRFSNMMGDVAKGIKQFKKGMAEEEETPAKPAEIEAKRVAEPQPQPQAQNTGAETRSTPEER</sequence>
<dbReference type="InterPro" id="IPR006312">
    <property type="entry name" value="TatA/E"/>
</dbReference>
<comment type="caution">
    <text evidence="12">The sequence shown here is derived from an EMBL/GenBank/DDBJ whole genome shotgun (WGS) entry which is preliminary data.</text>
</comment>
<protein>
    <recommendedName>
        <fullName evidence="10">Sec-independent protein translocase protein TatA</fullName>
    </recommendedName>
</protein>
<comment type="subcellular location">
    <subcellularLocation>
        <location evidence="1 10">Cell membrane</location>
        <topology evidence="1 10">Single-pass membrane protein</topology>
    </subcellularLocation>
</comment>
<dbReference type="NCBIfam" id="TIGR01411">
    <property type="entry name" value="tatAE"/>
    <property type="match status" value="1"/>
</dbReference>
<evidence type="ECO:0000256" key="5">
    <source>
        <dbReference type="ARBA" id="ARBA00022692"/>
    </source>
</evidence>
<dbReference type="GO" id="GO:0043953">
    <property type="term" value="P:protein transport by the Tat complex"/>
    <property type="evidence" value="ECO:0007669"/>
    <property type="project" value="UniProtKB-UniRule"/>
</dbReference>
<dbReference type="AlphaFoldDB" id="A0A430G312"/>
<keyword evidence="8 10" id="KW-0811">Translocation</keyword>
<keyword evidence="9 10" id="KW-0472">Membrane</keyword>
<evidence type="ECO:0000256" key="11">
    <source>
        <dbReference type="SAM" id="MobiDB-lite"/>
    </source>
</evidence>
<feature type="compositionally biased region" description="Polar residues" evidence="11">
    <location>
        <begin position="68"/>
        <end position="78"/>
    </location>
</feature>
<dbReference type="RefSeq" id="WP_126004490.1">
    <property type="nucleotide sequence ID" value="NZ_QQYZ01000009.1"/>
</dbReference>
<evidence type="ECO:0000313" key="13">
    <source>
        <dbReference type="Proteomes" id="UP000287746"/>
    </source>
</evidence>
<dbReference type="GO" id="GO:0033281">
    <property type="term" value="C:TAT protein transport complex"/>
    <property type="evidence" value="ECO:0007669"/>
    <property type="project" value="UniProtKB-UniRule"/>
</dbReference>
<dbReference type="PANTHER" id="PTHR42982">
    <property type="entry name" value="SEC-INDEPENDENT PROTEIN TRANSLOCASE PROTEIN TATA"/>
    <property type="match status" value="1"/>
</dbReference>
<keyword evidence="3 10" id="KW-1003">Cell membrane</keyword>
<evidence type="ECO:0000256" key="3">
    <source>
        <dbReference type="ARBA" id="ARBA00022475"/>
    </source>
</evidence>
<organism evidence="12 13">
    <name type="scientific">Sphingomonas koreensis</name>
    <dbReference type="NCBI Taxonomy" id="93064"/>
    <lineage>
        <taxon>Bacteria</taxon>
        <taxon>Pseudomonadati</taxon>
        <taxon>Pseudomonadota</taxon>
        <taxon>Alphaproteobacteria</taxon>
        <taxon>Sphingomonadales</taxon>
        <taxon>Sphingomonadaceae</taxon>
        <taxon>Sphingomonas</taxon>
    </lineage>
</organism>
<comment type="function">
    <text evidence="10">Part of the twin-arginine translocation (Tat) system that transports large folded proteins containing a characteristic twin-arginine motif in their signal peptide across membranes. TatA could form the protein-conducting channel of the Tat system.</text>
</comment>
<dbReference type="PANTHER" id="PTHR42982:SF1">
    <property type="entry name" value="SEC-INDEPENDENT PROTEIN TRANSLOCASE PROTEIN TATA"/>
    <property type="match status" value="1"/>
</dbReference>